<evidence type="ECO:0000259" key="4">
    <source>
        <dbReference type="SMART" id="SM00822"/>
    </source>
</evidence>
<dbReference type="eggNOG" id="COG1028">
    <property type="taxonomic scope" value="Bacteria"/>
</dbReference>
<dbReference type="STRING" id="670487.Ocepr_0214"/>
<dbReference type="PANTHER" id="PTHR43008">
    <property type="entry name" value="BENZIL REDUCTASE"/>
    <property type="match status" value="1"/>
</dbReference>
<keyword evidence="2" id="KW-0560">Oxidoreductase</keyword>
<dbReference type="Proteomes" id="UP000008722">
    <property type="component" value="Chromosome"/>
</dbReference>
<evidence type="ECO:0000256" key="1">
    <source>
        <dbReference type="ARBA" id="ARBA00006484"/>
    </source>
</evidence>
<dbReference type="FunFam" id="3.40.50.720:FF:000084">
    <property type="entry name" value="Short-chain dehydrogenase reductase"/>
    <property type="match status" value="1"/>
</dbReference>
<dbReference type="OrthoDB" id="9803333at2"/>
<comment type="similarity">
    <text evidence="1 3">Belongs to the short-chain dehydrogenases/reductases (SDR) family.</text>
</comment>
<protein>
    <submittedName>
        <fullName evidence="5">Short-chain dehydrogenase/reductase SDR</fullName>
    </submittedName>
</protein>
<evidence type="ECO:0000313" key="5">
    <source>
        <dbReference type="EMBL" id="ADR35677.1"/>
    </source>
</evidence>
<dbReference type="PRINTS" id="PR00081">
    <property type="entry name" value="GDHRDH"/>
</dbReference>
<dbReference type="InterPro" id="IPR057326">
    <property type="entry name" value="KR_dom"/>
</dbReference>
<dbReference type="AlphaFoldDB" id="E4U6J1"/>
<reference evidence="6" key="1">
    <citation type="submission" date="2010-11" db="EMBL/GenBank/DDBJ databases">
        <title>The complete sequence of chromosome of Oceanithermus profundus DSM 14977.</title>
        <authorList>
            <consortium name="US DOE Joint Genome Institute (JGI-PGF)"/>
            <person name="Lucas S."/>
            <person name="Copeland A."/>
            <person name="Lapidus A."/>
            <person name="Bruce D."/>
            <person name="Goodwin L."/>
            <person name="Pitluck S."/>
            <person name="Kyrpides N."/>
            <person name="Mavromatis K."/>
            <person name="Pagani I."/>
            <person name="Ivanova N."/>
            <person name="Zhang X."/>
            <person name="Brettin T."/>
            <person name="Detter J.C."/>
            <person name="Tapia R."/>
            <person name="Han C."/>
            <person name="Land M."/>
            <person name="Hauser L."/>
            <person name="Markowitz V."/>
            <person name="Cheng J.-F."/>
            <person name="Hugenholtz P."/>
            <person name="Woyke T."/>
            <person name="Wu D."/>
            <person name="Tindall B."/>
            <person name="Faehnrich R."/>
            <person name="Brambilla E."/>
            <person name="Klenk H.-P."/>
            <person name="Eisen J.A."/>
        </authorList>
    </citation>
    <scope>NUCLEOTIDE SEQUENCE [LARGE SCALE GENOMIC DNA]</scope>
    <source>
        <strain evidence="6">DSM 14977 / NBRC 100410 / VKM B-2274 / 506</strain>
    </source>
</reference>
<dbReference type="InterPro" id="IPR002347">
    <property type="entry name" value="SDR_fam"/>
</dbReference>
<evidence type="ECO:0000256" key="2">
    <source>
        <dbReference type="ARBA" id="ARBA00023002"/>
    </source>
</evidence>
<dbReference type="GO" id="GO:0050664">
    <property type="term" value="F:oxidoreductase activity, acting on NAD(P)H, oxygen as acceptor"/>
    <property type="evidence" value="ECO:0007669"/>
    <property type="project" value="TreeGrafter"/>
</dbReference>
<sequence length="235" mass="25012" precursor="true">METKVALVTGSNRGIGFEVVRRLARRGYRVALAARRLAAAEEAAGRLVAEGLEVWPLELDVTSDASVAAAFQALEERLGRLDALVNNAGVLLDEDRRLPGLELPIEAVRATYEVNTFGPLRVTQAFAPLLVRQGGNVVNVSSVMGQLASAGPGYLAYRSSKAALNMVTRVLAAELAPRGVRVNAVHPGWIRTRMGGPEAPGRPEEGAEPIVWLATLGPDSPTGGFFGPDLKPLDW</sequence>
<feature type="domain" description="Ketoreductase" evidence="4">
    <location>
        <begin position="4"/>
        <end position="192"/>
    </location>
</feature>
<dbReference type="EMBL" id="CP002361">
    <property type="protein sequence ID" value="ADR35677.1"/>
    <property type="molecule type" value="Genomic_DNA"/>
</dbReference>
<organism evidence="5 6">
    <name type="scientific">Oceanithermus profundus (strain DSM 14977 / NBRC 100410 / VKM B-2274 / 506)</name>
    <dbReference type="NCBI Taxonomy" id="670487"/>
    <lineage>
        <taxon>Bacteria</taxon>
        <taxon>Thermotogati</taxon>
        <taxon>Deinococcota</taxon>
        <taxon>Deinococci</taxon>
        <taxon>Thermales</taxon>
        <taxon>Thermaceae</taxon>
        <taxon>Oceanithermus</taxon>
    </lineage>
</organism>
<proteinExistence type="inferred from homology"/>
<dbReference type="PANTHER" id="PTHR43008:SF4">
    <property type="entry name" value="CHAIN DEHYDROGENASE, PUTATIVE (AFU_ORTHOLOGUE AFUA_4G08710)-RELATED"/>
    <property type="match status" value="1"/>
</dbReference>
<dbReference type="Gene3D" id="3.40.50.720">
    <property type="entry name" value="NAD(P)-binding Rossmann-like Domain"/>
    <property type="match status" value="1"/>
</dbReference>
<accession>E4U6J1</accession>
<dbReference type="InterPro" id="IPR036291">
    <property type="entry name" value="NAD(P)-bd_dom_sf"/>
</dbReference>
<keyword evidence="6" id="KW-1185">Reference proteome</keyword>
<dbReference type="KEGG" id="opr:Ocepr_0214"/>
<dbReference type="SUPFAM" id="SSF51735">
    <property type="entry name" value="NAD(P)-binding Rossmann-fold domains"/>
    <property type="match status" value="1"/>
</dbReference>
<gene>
    <name evidence="5" type="ordered locus">Ocepr_0214</name>
</gene>
<dbReference type="RefSeq" id="WP_013456847.1">
    <property type="nucleotide sequence ID" value="NC_014761.1"/>
</dbReference>
<dbReference type="PRINTS" id="PR00080">
    <property type="entry name" value="SDRFAMILY"/>
</dbReference>
<reference evidence="5 6" key="2">
    <citation type="journal article" date="2011" name="Stand. Genomic Sci.">
        <title>Complete genome sequence of Oceanithermus profundus type strain (506).</title>
        <authorList>
            <person name="Pati A."/>
            <person name="Zhang X."/>
            <person name="Lapidus A."/>
            <person name="Nolan M."/>
            <person name="Lucas S."/>
            <person name="Del Rio T.G."/>
            <person name="Tice H."/>
            <person name="Cheng J.F."/>
            <person name="Tapia R."/>
            <person name="Han C."/>
            <person name="Goodwin L."/>
            <person name="Pitluck S."/>
            <person name="Liolios K."/>
            <person name="Pagani I."/>
            <person name="Ivanova N."/>
            <person name="Mavromatis K."/>
            <person name="Chen A."/>
            <person name="Palaniappan K."/>
            <person name="Hauser L."/>
            <person name="Jeffries C.D."/>
            <person name="Brambilla E.M."/>
            <person name="Rohl A."/>
            <person name="Mwirichia R."/>
            <person name="Rohde M."/>
            <person name="Tindall B.J."/>
            <person name="Sikorski J."/>
            <person name="Wirth R."/>
            <person name="Goker M."/>
            <person name="Woyke T."/>
            <person name="Detter J.C."/>
            <person name="Bristow J."/>
            <person name="Eisen J.A."/>
            <person name="Markowitz V."/>
            <person name="Hugenholtz P."/>
            <person name="Kyrpides N.C."/>
            <person name="Klenk H.P."/>
            <person name="Land M."/>
        </authorList>
    </citation>
    <scope>NUCLEOTIDE SEQUENCE [LARGE SCALE GENOMIC DNA]</scope>
    <source>
        <strain evidence="6">DSM 14977 / NBRC 100410 / VKM B-2274 / 506</strain>
    </source>
</reference>
<dbReference type="SMART" id="SM00822">
    <property type="entry name" value="PKS_KR"/>
    <property type="match status" value="1"/>
</dbReference>
<evidence type="ECO:0000256" key="3">
    <source>
        <dbReference type="RuleBase" id="RU000363"/>
    </source>
</evidence>
<evidence type="ECO:0000313" key="6">
    <source>
        <dbReference type="Proteomes" id="UP000008722"/>
    </source>
</evidence>
<name>E4U6J1_OCEP5</name>
<dbReference type="HOGENOM" id="CLU_010194_9_0_0"/>
<dbReference type="Pfam" id="PF00106">
    <property type="entry name" value="adh_short"/>
    <property type="match status" value="1"/>
</dbReference>